<dbReference type="SUPFAM" id="SSF88659">
    <property type="entry name" value="Sigma3 and sigma4 domains of RNA polymerase sigma factors"/>
    <property type="match status" value="1"/>
</dbReference>
<dbReference type="InterPro" id="IPR013249">
    <property type="entry name" value="RNA_pol_sigma70_r4_t2"/>
</dbReference>
<dbReference type="InterPro" id="IPR036388">
    <property type="entry name" value="WH-like_DNA-bd_sf"/>
</dbReference>
<comment type="similarity">
    <text evidence="1">Belongs to the sigma-70 factor family. ECF subfamily.</text>
</comment>
<evidence type="ECO:0000259" key="6">
    <source>
        <dbReference type="Pfam" id="PF08281"/>
    </source>
</evidence>
<evidence type="ECO:0000256" key="1">
    <source>
        <dbReference type="ARBA" id="ARBA00010641"/>
    </source>
</evidence>
<dbReference type="Proteomes" id="UP000219252">
    <property type="component" value="Unassembled WGS sequence"/>
</dbReference>
<evidence type="ECO:0000259" key="5">
    <source>
        <dbReference type="Pfam" id="PF04542"/>
    </source>
</evidence>
<dbReference type="Pfam" id="PF04542">
    <property type="entry name" value="Sigma70_r2"/>
    <property type="match status" value="1"/>
</dbReference>
<dbReference type="InterPro" id="IPR013325">
    <property type="entry name" value="RNA_pol_sigma_r2"/>
</dbReference>
<evidence type="ECO:0000256" key="2">
    <source>
        <dbReference type="ARBA" id="ARBA00023015"/>
    </source>
</evidence>
<dbReference type="PANTHER" id="PTHR43133:SF60">
    <property type="entry name" value="RNA POLYMERASE SIGMA FACTOR SIGV"/>
    <property type="match status" value="1"/>
</dbReference>
<dbReference type="RefSeq" id="WP_097149306.1">
    <property type="nucleotide sequence ID" value="NZ_OBQC01000005.1"/>
</dbReference>
<dbReference type="AlphaFoldDB" id="A0A285UF70"/>
<evidence type="ECO:0000313" key="7">
    <source>
        <dbReference type="EMBL" id="SOC39226.1"/>
    </source>
</evidence>
<feature type="domain" description="RNA polymerase sigma-70 region 2" evidence="5">
    <location>
        <begin position="16"/>
        <end position="76"/>
    </location>
</feature>
<dbReference type="GO" id="GO:0006352">
    <property type="term" value="P:DNA-templated transcription initiation"/>
    <property type="evidence" value="ECO:0007669"/>
    <property type="project" value="InterPro"/>
</dbReference>
<evidence type="ECO:0000256" key="3">
    <source>
        <dbReference type="ARBA" id="ARBA00023082"/>
    </source>
</evidence>
<dbReference type="OrthoDB" id="9794508at2"/>
<dbReference type="GO" id="GO:0003677">
    <property type="term" value="F:DNA binding"/>
    <property type="evidence" value="ECO:0007669"/>
    <property type="project" value="InterPro"/>
</dbReference>
<dbReference type="GO" id="GO:0016987">
    <property type="term" value="F:sigma factor activity"/>
    <property type="evidence" value="ECO:0007669"/>
    <property type="project" value="UniProtKB-KW"/>
</dbReference>
<dbReference type="NCBIfam" id="TIGR02937">
    <property type="entry name" value="sigma70-ECF"/>
    <property type="match status" value="1"/>
</dbReference>
<evidence type="ECO:0000313" key="8">
    <source>
        <dbReference type="Proteomes" id="UP000219252"/>
    </source>
</evidence>
<dbReference type="InterPro" id="IPR007627">
    <property type="entry name" value="RNA_pol_sigma70_r2"/>
</dbReference>
<dbReference type="InterPro" id="IPR014284">
    <property type="entry name" value="RNA_pol_sigma-70_dom"/>
</dbReference>
<keyword evidence="4" id="KW-0804">Transcription</keyword>
<dbReference type="EMBL" id="OBQC01000005">
    <property type="protein sequence ID" value="SOC39226.1"/>
    <property type="molecule type" value="Genomic_DNA"/>
</dbReference>
<dbReference type="Gene3D" id="1.10.1740.10">
    <property type="match status" value="1"/>
</dbReference>
<keyword evidence="3" id="KW-0731">Sigma factor</keyword>
<dbReference type="PANTHER" id="PTHR43133">
    <property type="entry name" value="RNA POLYMERASE ECF-TYPE SIGMA FACTO"/>
    <property type="match status" value="1"/>
</dbReference>
<name>A0A285UF70_9BACL</name>
<dbReference type="InterPro" id="IPR013324">
    <property type="entry name" value="RNA_pol_sigma_r3/r4-like"/>
</dbReference>
<feature type="domain" description="RNA polymerase sigma factor 70 region 4 type 2" evidence="6">
    <location>
        <begin position="109"/>
        <end position="161"/>
    </location>
</feature>
<accession>A0A285UF70</accession>
<dbReference type="Pfam" id="PF08281">
    <property type="entry name" value="Sigma70_r4_2"/>
    <property type="match status" value="1"/>
</dbReference>
<dbReference type="InterPro" id="IPR039425">
    <property type="entry name" value="RNA_pol_sigma-70-like"/>
</dbReference>
<keyword evidence="2" id="KW-0805">Transcription regulation</keyword>
<sequence length="175" mass="20780">MREEQEEQLKEAMDLYGDYIVRLCYTYVRNWLTAEDLAQETFIKFYRAIPKFRQQSTVKTYLYRIAVNVCHDYLASWKHKRVVITNTIQKLLSAEKTTEQIVLQQTEDEALIEAIENLPPKYKDVIVLYHFIEMSQDEISETLNLPLNTVKTRLRRARQKLAFTLKEGEDFDGPH</sequence>
<reference evidence="8" key="1">
    <citation type="submission" date="2017-08" db="EMBL/GenBank/DDBJ databases">
        <authorList>
            <person name="Varghese N."/>
            <person name="Submissions S."/>
        </authorList>
    </citation>
    <scope>NUCLEOTIDE SEQUENCE [LARGE SCALE GENOMIC DNA]</scope>
    <source>
        <strain evidence="8">JC23</strain>
    </source>
</reference>
<keyword evidence="8" id="KW-1185">Reference proteome</keyword>
<organism evidence="7 8">
    <name type="scientific">Ureibacillus acetophenoni</name>
    <dbReference type="NCBI Taxonomy" id="614649"/>
    <lineage>
        <taxon>Bacteria</taxon>
        <taxon>Bacillati</taxon>
        <taxon>Bacillota</taxon>
        <taxon>Bacilli</taxon>
        <taxon>Bacillales</taxon>
        <taxon>Caryophanaceae</taxon>
        <taxon>Ureibacillus</taxon>
    </lineage>
</organism>
<protein>
    <submittedName>
        <fullName evidence="7">RNA polymerase sigma-70 factor</fullName>
    </submittedName>
</protein>
<dbReference type="Gene3D" id="1.10.10.10">
    <property type="entry name" value="Winged helix-like DNA-binding domain superfamily/Winged helix DNA-binding domain"/>
    <property type="match status" value="1"/>
</dbReference>
<dbReference type="CDD" id="cd06171">
    <property type="entry name" value="Sigma70_r4"/>
    <property type="match status" value="1"/>
</dbReference>
<evidence type="ECO:0000256" key="4">
    <source>
        <dbReference type="ARBA" id="ARBA00023163"/>
    </source>
</evidence>
<dbReference type="SUPFAM" id="SSF88946">
    <property type="entry name" value="Sigma2 domain of RNA polymerase sigma factors"/>
    <property type="match status" value="1"/>
</dbReference>
<proteinExistence type="inferred from homology"/>
<gene>
    <name evidence="7" type="ORF">SAMN05877842_105113</name>
</gene>